<evidence type="ECO:0000313" key="3">
    <source>
        <dbReference type="EMBL" id="KAJ5496484.1"/>
    </source>
</evidence>
<accession>A0A9W9XNZ1</accession>
<keyword evidence="2" id="KW-0732">Signal</keyword>
<feature type="region of interest" description="Disordered" evidence="1">
    <location>
        <begin position="22"/>
        <end position="52"/>
    </location>
</feature>
<gene>
    <name evidence="3" type="ORF">N7463_008471</name>
</gene>
<sequence length="194" mass="19181">MHISYISLALFAIGAIAAPAAPAAPKPSSEVDETATGFPFAPIGSNIEDTEKGFGQSFSSALEEMKKSAQHAASQSNLPTATTVHDVASFPTPVVSQASTLSHAAHVASQAPEVSNSASTTPTPKPAPSESGSASTTPTPKPTPSKSDSASSSSTVAPSPAKPTKSDPIGGALKGLPLVGNLLGAPMAALGLGR</sequence>
<evidence type="ECO:0000313" key="4">
    <source>
        <dbReference type="Proteomes" id="UP001149954"/>
    </source>
</evidence>
<feature type="chain" id="PRO_5040717821" evidence="2">
    <location>
        <begin position="18"/>
        <end position="194"/>
    </location>
</feature>
<keyword evidence="4" id="KW-1185">Reference proteome</keyword>
<protein>
    <submittedName>
        <fullName evidence="3">Uncharacterized protein</fullName>
    </submittedName>
</protein>
<name>A0A9W9XNZ1_9EURO</name>
<comment type="caution">
    <text evidence="3">The sequence shown here is derived from an EMBL/GenBank/DDBJ whole genome shotgun (WGS) entry which is preliminary data.</text>
</comment>
<reference evidence="3" key="1">
    <citation type="submission" date="2022-12" db="EMBL/GenBank/DDBJ databases">
        <authorList>
            <person name="Petersen C."/>
        </authorList>
    </citation>
    <scope>NUCLEOTIDE SEQUENCE</scope>
    <source>
        <strain evidence="3">IBT 29495</strain>
    </source>
</reference>
<feature type="signal peptide" evidence="2">
    <location>
        <begin position="1"/>
        <end position="17"/>
    </location>
</feature>
<dbReference type="Proteomes" id="UP001149954">
    <property type="component" value="Unassembled WGS sequence"/>
</dbReference>
<feature type="region of interest" description="Disordered" evidence="1">
    <location>
        <begin position="101"/>
        <end position="177"/>
    </location>
</feature>
<proteinExistence type="predicted"/>
<dbReference type="EMBL" id="JAPWDS010000005">
    <property type="protein sequence ID" value="KAJ5496484.1"/>
    <property type="molecule type" value="Genomic_DNA"/>
</dbReference>
<reference evidence="3" key="2">
    <citation type="journal article" date="2023" name="IMA Fungus">
        <title>Comparative genomic study of the Penicillium genus elucidates a diverse pangenome and 15 lateral gene transfer events.</title>
        <authorList>
            <person name="Petersen C."/>
            <person name="Sorensen T."/>
            <person name="Nielsen M.R."/>
            <person name="Sondergaard T.E."/>
            <person name="Sorensen J.L."/>
            <person name="Fitzpatrick D.A."/>
            <person name="Frisvad J.C."/>
            <person name="Nielsen K.L."/>
        </authorList>
    </citation>
    <scope>NUCLEOTIDE SEQUENCE</scope>
    <source>
        <strain evidence="3">IBT 29495</strain>
    </source>
</reference>
<evidence type="ECO:0000256" key="2">
    <source>
        <dbReference type="SAM" id="SignalP"/>
    </source>
</evidence>
<organism evidence="3 4">
    <name type="scientific">Penicillium fimorum</name>
    <dbReference type="NCBI Taxonomy" id="1882269"/>
    <lineage>
        <taxon>Eukaryota</taxon>
        <taxon>Fungi</taxon>
        <taxon>Dikarya</taxon>
        <taxon>Ascomycota</taxon>
        <taxon>Pezizomycotina</taxon>
        <taxon>Eurotiomycetes</taxon>
        <taxon>Eurotiomycetidae</taxon>
        <taxon>Eurotiales</taxon>
        <taxon>Aspergillaceae</taxon>
        <taxon>Penicillium</taxon>
    </lineage>
</organism>
<evidence type="ECO:0000256" key="1">
    <source>
        <dbReference type="SAM" id="MobiDB-lite"/>
    </source>
</evidence>
<feature type="compositionally biased region" description="Low complexity" evidence="1">
    <location>
        <begin position="133"/>
        <end position="163"/>
    </location>
</feature>
<dbReference type="AlphaFoldDB" id="A0A9W9XNZ1"/>
<dbReference type="OrthoDB" id="4364670at2759"/>